<keyword evidence="4 7" id="KW-1133">Transmembrane helix</keyword>
<comment type="caution">
    <text evidence="10">The sequence shown here is derived from an EMBL/GenBank/DDBJ whole genome shotgun (WGS) entry which is preliminary data.</text>
</comment>
<evidence type="ECO:0000256" key="5">
    <source>
        <dbReference type="ARBA" id="ARBA00023136"/>
    </source>
</evidence>
<feature type="transmembrane region" description="Helical" evidence="7">
    <location>
        <begin position="277"/>
        <end position="299"/>
    </location>
</feature>
<dbReference type="GO" id="GO:0016020">
    <property type="term" value="C:membrane"/>
    <property type="evidence" value="ECO:0007669"/>
    <property type="project" value="UniProtKB-SubCell"/>
</dbReference>
<dbReference type="InterPro" id="IPR027417">
    <property type="entry name" value="P-loop_NTPase"/>
</dbReference>
<gene>
    <name evidence="10" type="ORF">FPHYL_3786</name>
</gene>
<evidence type="ECO:0000256" key="1">
    <source>
        <dbReference type="ARBA" id="ARBA00004370"/>
    </source>
</evidence>
<evidence type="ECO:0000313" key="11">
    <source>
        <dbReference type="Proteomes" id="UP000582016"/>
    </source>
</evidence>
<dbReference type="PANTHER" id="PTHR10039">
    <property type="entry name" value="AMELOGENIN"/>
    <property type="match status" value="1"/>
</dbReference>
<feature type="compositionally biased region" description="Polar residues" evidence="6">
    <location>
        <begin position="595"/>
        <end position="620"/>
    </location>
</feature>
<evidence type="ECO:0000313" key="10">
    <source>
        <dbReference type="EMBL" id="KAF5566421.1"/>
    </source>
</evidence>
<feature type="compositionally biased region" description="Polar residues" evidence="6">
    <location>
        <begin position="577"/>
        <end position="587"/>
    </location>
</feature>
<dbReference type="PANTHER" id="PTHR10039:SF10">
    <property type="entry name" value="NACHT DOMAIN-CONTAINING PROTEIN"/>
    <property type="match status" value="1"/>
</dbReference>
<feature type="region of interest" description="Disordered" evidence="6">
    <location>
        <begin position="577"/>
        <end position="632"/>
    </location>
</feature>
<evidence type="ECO:0000259" key="9">
    <source>
        <dbReference type="Pfam" id="PF24883"/>
    </source>
</evidence>
<dbReference type="Proteomes" id="UP000582016">
    <property type="component" value="Unassembled WGS sequence"/>
</dbReference>
<feature type="domain" description="Amino acid transporter transmembrane" evidence="8">
    <location>
        <begin position="54"/>
        <end position="452"/>
    </location>
</feature>
<dbReference type="InterPro" id="IPR036770">
    <property type="entry name" value="Ankyrin_rpt-contain_sf"/>
</dbReference>
<dbReference type="Pfam" id="PF24883">
    <property type="entry name" value="NPHP3_N"/>
    <property type="match status" value="1"/>
</dbReference>
<evidence type="ECO:0000256" key="6">
    <source>
        <dbReference type="SAM" id="MobiDB-lite"/>
    </source>
</evidence>
<sequence length="1677" mass="185307">MGILRTNNREPGTFDPVPILSQEGLNQDDARPTVAHDEVFGDITEDGPNYRDVGWLGTSVLMMKTQIGLGILSIPSAFHTLGLIPGLICLLVIGGITTWSDYIIGTFKLNHREVYGIDDAGGILFGRFGREFLGISFSLFTIFASASGILGISISFNALSTHGTCTATFVAVAAIIVFLCASIRTLGRISWLAWVGVISLMAGVYVVTIAVSIQDRPSAAPKINLEDEWKSDYKLYGTPSFTEAMSALSTMVFAYAGTPLFFPIAAEMRDPRHYTKAMLLCQSVATATYIIVGVMIYYYCGSYVASPALGSAGKTIKQVAYGLALPGLIVGATINAHVTGKYVFVRVLRGSRHLTANTVTHWATWLGLTFSAALLAYIIASAIPVFGSLVSLVGALLGTLQTFQPYGCFWLYDNWSAGKQERSLKWVLMVIWSSFVILSGTSLMIAGTYGSVIGVIDSYKADRDRQLKLGCDSWEVRLKRRAPDIWGCYTTATSAASRPTPCLYSSNPRSEAASLLFDDNTGWISMAGLGLIAMWLPGRLTSIFDTPSPGGITTHALPTENTAGVTLRSETVISLDQSSTSLETATVPTDRLPSNDASPSATVSGTTANGRLTTSPQISTHEAVPAPGTDTDTDLAAVAPADHWSKAYREAVESMGEEVDVTILKGESIAQLFKELETVDKDATNESTFLRGVQYLNSIQVPLERIKMVLDISTPLTALEPTTSAVFGVMRGVTALAISVATADFEFAKKIVEMLRQISYISDCDIIGQREDRVDIHNALVSVYQKLIEFYAAAYQFLSKRRAKLVLAVVSDTGTLPTLVQDISKEVENFRKVVEKATLDITQDIKTMMCDEKVSQWLGRDKQSQQSRHHGDFNYLRDDAACNFVLEQPKFKTWYRAPDYQQLVILGDMGSGKSVIMSFLIQELRRRAERQLEKPMVLYHYCQNDETGHALYIFSSLILSLLQQRVGLNFDWYKQDLLSGNFEPATNAHMLIEIFEQTVTRLNRPLFLIVDGLDECDAGSLNMLLHCAVFSTLGGDIGSTRGISKGRYCADPGRDKVIVEKAVKTILGYLDAGLQELIIERLSSLARGSAIWTKMTVEAIVAKKIMARGRMKKFLEEMPQPRDLSKLYTDLFIRCAGEEPEAQDMAATALEVLGVARRRLSIPELAWAVTTGTVDEDVTTVAGVAELVDYQGVMALIQPFVAGVDFDDLKKRQVIVAHQSVKEFILSDLVTTRPGHHNLENPTRLENVILDICIRYLLLDEIDEAPVLSDEQTAMEELPQDMDIFSDVAASSSFTMDCSWENWEDGMTRYDPADRGFGEFLVYASCNWIHHFTFVTKEPIPDLSSIERLCQPNSTRLQNWTSQNSRPDCVVQARFEFDGSLYDPLSITSLYGSEVVLLKMLETSDLESPKFLPNTAMIAVEQVLQWADLRRLGMLFHGRGTGCHLQNIGFFRRIIEWWRSPSINNSQDWDAAFDIINDISDILIRERWGNELLCLAASHGCMPIIKRLMKNAQQNVDLKEELLRAPQRQPRSLAHPGRQSVGEAALAGHVDVVGFLLEQDGIEEHLRHRNSKGGNVLHLASEQCKPAIFRVLAPRFCEGLSQRDCQGRTALMRVVESSSTLQNHIESAEVLLSLSAADQSMLSKDQQDLLYMAEQMLDQAIHNLLSKFCEPHPIGTT</sequence>
<dbReference type="InterPro" id="IPR002110">
    <property type="entry name" value="Ankyrin_rpt"/>
</dbReference>
<feature type="transmembrane region" description="Helical" evidence="7">
    <location>
        <begin position="132"/>
        <end position="154"/>
    </location>
</feature>
<keyword evidence="3" id="KW-0677">Repeat</keyword>
<evidence type="ECO:0000256" key="2">
    <source>
        <dbReference type="ARBA" id="ARBA00022692"/>
    </source>
</evidence>
<dbReference type="InterPro" id="IPR056884">
    <property type="entry name" value="NPHP3-like_N"/>
</dbReference>
<feature type="transmembrane region" description="Helical" evidence="7">
    <location>
        <begin position="319"/>
        <end position="338"/>
    </location>
</feature>
<name>A0A8H5NH52_9HYPO</name>
<feature type="compositionally biased region" description="Polar residues" evidence="6">
    <location>
        <begin position="1"/>
        <end position="10"/>
    </location>
</feature>
<feature type="transmembrane region" description="Helical" evidence="7">
    <location>
        <begin position="359"/>
        <end position="383"/>
    </location>
</feature>
<evidence type="ECO:0000256" key="3">
    <source>
        <dbReference type="ARBA" id="ARBA00022737"/>
    </source>
</evidence>
<comment type="subcellular location">
    <subcellularLocation>
        <location evidence="1">Membrane</location>
    </subcellularLocation>
</comment>
<dbReference type="FunFam" id="1.20.1740.10:FF:000039">
    <property type="entry name" value="Neutral amino acid transporter (Eurofung)"/>
    <property type="match status" value="1"/>
</dbReference>
<feature type="region of interest" description="Disordered" evidence="6">
    <location>
        <begin position="1"/>
        <end position="21"/>
    </location>
</feature>
<keyword evidence="5 7" id="KW-0472">Membrane</keyword>
<feature type="transmembrane region" description="Helical" evidence="7">
    <location>
        <begin position="424"/>
        <end position="449"/>
    </location>
</feature>
<feature type="domain" description="Nephrocystin 3-like N-terminal" evidence="9">
    <location>
        <begin position="882"/>
        <end position="1020"/>
    </location>
</feature>
<evidence type="ECO:0000256" key="4">
    <source>
        <dbReference type="ARBA" id="ARBA00022989"/>
    </source>
</evidence>
<keyword evidence="2 7" id="KW-0812">Transmembrane</keyword>
<dbReference type="OrthoDB" id="163438at2759"/>
<dbReference type="SUPFAM" id="SSF48403">
    <property type="entry name" value="Ankyrin repeat"/>
    <property type="match status" value="1"/>
</dbReference>
<evidence type="ECO:0000256" key="7">
    <source>
        <dbReference type="SAM" id="Phobius"/>
    </source>
</evidence>
<reference evidence="10 11" key="1">
    <citation type="submission" date="2020-05" db="EMBL/GenBank/DDBJ databases">
        <title>Identification and distribution of gene clusters putatively required for synthesis of sphingolipid metabolism inhibitors in phylogenetically diverse species of the filamentous fungus Fusarium.</title>
        <authorList>
            <person name="Kim H.-S."/>
            <person name="Busman M."/>
            <person name="Brown D.W."/>
            <person name="Divon H."/>
            <person name="Uhlig S."/>
            <person name="Proctor R.H."/>
        </authorList>
    </citation>
    <scope>NUCLEOTIDE SEQUENCE [LARGE SCALE GENOMIC DNA]</scope>
    <source>
        <strain evidence="10 11">NRRL 13617</strain>
    </source>
</reference>
<feature type="transmembrane region" description="Helical" evidence="7">
    <location>
        <begin position="191"/>
        <end position="213"/>
    </location>
</feature>
<feature type="transmembrane region" description="Helical" evidence="7">
    <location>
        <begin position="244"/>
        <end position="265"/>
    </location>
</feature>
<dbReference type="SMART" id="SM00248">
    <property type="entry name" value="ANK"/>
    <property type="match status" value="3"/>
</dbReference>
<keyword evidence="11" id="KW-1185">Reference proteome</keyword>
<accession>A0A8H5NH52</accession>
<feature type="transmembrane region" description="Helical" evidence="7">
    <location>
        <begin position="83"/>
        <end position="104"/>
    </location>
</feature>
<proteinExistence type="predicted"/>
<dbReference type="Gene3D" id="1.25.40.20">
    <property type="entry name" value="Ankyrin repeat-containing domain"/>
    <property type="match status" value="1"/>
</dbReference>
<evidence type="ECO:0000259" key="8">
    <source>
        <dbReference type="Pfam" id="PF01490"/>
    </source>
</evidence>
<dbReference type="Pfam" id="PF12796">
    <property type="entry name" value="Ank_2"/>
    <property type="match status" value="1"/>
</dbReference>
<feature type="transmembrane region" description="Helical" evidence="7">
    <location>
        <begin position="389"/>
        <end position="412"/>
    </location>
</feature>
<dbReference type="EMBL" id="JAAOAQ010000113">
    <property type="protein sequence ID" value="KAF5566421.1"/>
    <property type="molecule type" value="Genomic_DNA"/>
</dbReference>
<protein>
    <submittedName>
        <fullName evidence="10">Neutral amino acid permease</fullName>
    </submittedName>
</protein>
<organism evidence="10 11">
    <name type="scientific">Fusarium phyllophilum</name>
    <dbReference type="NCBI Taxonomy" id="47803"/>
    <lineage>
        <taxon>Eukaryota</taxon>
        <taxon>Fungi</taxon>
        <taxon>Dikarya</taxon>
        <taxon>Ascomycota</taxon>
        <taxon>Pezizomycotina</taxon>
        <taxon>Sordariomycetes</taxon>
        <taxon>Hypocreomycetidae</taxon>
        <taxon>Hypocreales</taxon>
        <taxon>Nectriaceae</taxon>
        <taxon>Fusarium</taxon>
        <taxon>Fusarium fujikuroi species complex</taxon>
    </lineage>
</organism>
<dbReference type="Gene3D" id="3.40.50.300">
    <property type="entry name" value="P-loop containing nucleotide triphosphate hydrolases"/>
    <property type="match status" value="1"/>
</dbReference>
<feature type="transmembrane region" description="Helical" evidence="7">
    <location>
        <begin position="160"/>
        <end position="179"/>
    </location>
</feature>
<dbReference type="InterPro" id="IPR013057">
    <property type="entry name" value="AA_transpt_TM"/>
</dbReference>
<dbReference type="Pfam" id="PF01490">
    <property type="entry name" value="Aa_trans"/>
    <property type="match status" value="1"/>
</dbReference>